<proteinExistence type="predicted"/>
<accession>A0AC35TQ80</accession>
<evidence type="ECO:0000313" key="2">
    <source>
        <dbReference type="WBParaSite" id="RSKR_0000321300.1"/>
    </source>
</evidence>
<name>A0AC35TQ80_9BILA</name>
<dbReference type="WBParaSite" id="RSKR_0000321300.1">
    <property type="protein sequence ID" value="RSKR_0000321300.1"/>
    <property type="gene ID" value="RSKR_0000321300"/>
</dbReference>
<protein>
    <submittedName>
        <fullName evidence="2">PHD domain-containing protein</fullName>
    </submittedName>
</protein>
<dbReference type="Proteomes" id="UP000095286">
    <property type="component" value="Unplaced"/>
</dbReference>
<reference evidence="2" key="1">
    <citation type="submission" date="2016-11" db="UniProtKB">
        <authorList>
            <consortium name="WormBaseParasite"/>
        </authorList>
    </citation>
    <scope>IDENTIFICATION</scope>
    <source>
        <strain evidence="2">KR3021</strain>
    </source>
</reference>
<evidence type="ECO:0000313" key="1">
    <source>
        <dbReference type="Proteomes" id="UP000095286"/>
    </source>
</evidence>
<organism evidence="1 2">
    <name type="scientific">Rhabditophanes sp. KR3021</name>
    <dbReference type="NCBI Taxonomy" id="114890"/>
    <lineage>
        <taxon>Eukaryota</taxon>
        <taxon>Metazoa</taxon>
        <taxon>Ecdysozoa</taxon>
        <taxon>Nematoda</taxon>
        <taxon>Chromadorea</taxon>
        <taxon>Rhabditida</taxon>
        <taxon>Tylenchina</taxon>
        <taxon>Panagrolaimomorpha</taxon>
        <taxon>Strongyloidoidea</taxon>
        <taxon>Alloionematidae</taxon>
        <taxon>Rhabditophanes</taxon>
    </lineage>
</organism>
<sequence>MAEVSTMKSPVSSAYYQESLLCREPIPGESMDEERQQSPPVTGNPVLPVSRSRNAKPASSLYYPRMTDEDKALRYTQLLQERTGDVVIYVSTAINDRVFGRTRPCSPKSKEIVVGENVNEETPRGSIKHGKVKRGRPKGAQNKRSKKEVVEGKTDGEISTDLPPSPVISKVGRKKRAATIVGESPQRKVTRASVLRSTFPTDSSNEYSEKKGRKRRSNTASNDSDLTTESSPKRKKQSSGKNSVDCLGDSCKKPDEANCFWVGCDGCNAWYHSICVYGKDLNPKSKPSYYCPDGCDQKTGD</sequence>